<evidence type="ECO:0000256" key="3">
    <source>
        <dbReference type="ARBA" id="ARBA00022768"/>
    </source>
</evidence>
<proteinExistence type="inferred from homology"/>
<keyword evidence="4" id="KW-0648">Protein biosynthesis</keyword>
<sequence length="200" mass="22077">FYPDVTSRCRTEAAPSLVSREHELELDWLRGVANWEGNSDRWRTAMADAELDFQTGDAGASATYPMQCSALRKNGFVVLKGRPCKIVEMSTSKTGKHGHAKVHLVGIDIFSGKKYEDICPSTHNMDVPNIKRMDYQLIGIQDGYLSLLQDSGEVREDLKLPEGDLGKEVEGRHEAGEEILITVLNAMDEEAAVGIKALGK</sequence>
<feature type="domain" description="Translation initiation factor 5A C-terminal" evidence="6">
    <location>
        <begin position="129"/>
        <end position="196"/>
    </location>
</feature>
<dbReference type="CDD" id="cd04468">
    <property type="entry name" value="S1_eIF5A"/>
    <property type="match status" value="1"/>
</dbReference>
<dbReference type="SUPFAM" id="SSF50249">
    <property type="entry name" value="Nucleic acid-binding proteins"/>
    <property type="match status" value="1"/>
</dbReference>
<evidence type="ECO:0000313" key="7">
    <source>
        <dbReference type="EMBL" id="MEQ2184483.1"/>
    </source>
</evidence>
<evidence type="ECO:0000256" key="1">
    <source>
        <dbReference type="ARBA" id="ARBA00004397"/>
    </source>
</evidence>
<evidence type="ECO:0000256" key="4">
    <source>
        <dbReference type="ARBA" id="ARBA00022917"/>
    </source>
</evidence>
<dbReference type="PANTHER" id="PTHR11673">
    <property type="entry name" value="TRANSLATION INITIATION FACTOR 5A FAMILY MEMBER"/>
    <property type="match status" value="1"/>
</dbReference>
<keyword evidence="8" id="KW-1185">Reference proteome</keyword>
<keyword evidence="5" id="KW-0385">Hypusine</keyword>
<dbReference type="PROSITE" id="PS00302">
    <property type="entry name" value="IF5A_HYPUSINE"/>
    <property type="match status" value="1"/>
</dbReference>
<evidence type="ECO:0000256" key="5">
    <source>
        <dbReference type="ARBA" id="ARBA00023071"/>
    </source>
</evidence>
<keyword evidence="3" id="KW-0251">Elongation factor</keyword>
<evidence type="ECO:0000313" key="8">
    <source>
        <dbReference type="Proteomes" id="UP001476798"/>
    </source>
</evidence>
<reference evidence="7 8" key="1">
    <citation type="submission" date="2021-06" db="EMBL/GenBank/DDBJ databases">
        <authorList>
            <person name="Palmer J.M."/>
        </authorList>
    </citation>
    <scope>NUCLEOTIDE SEQUENCE [LARGE SCALE GENOMIC DNA]</scope>
    <source>
        <strain evidence="7 8">GA_2019</strain>
        <tissue evidence="7">Muscle</tissue>
    </source>
</reference>
<comment type="subcellular location">
    <subcellularLocation>
        <location evidence="1">Endoplasmic reticulum membrane</location>
        <topology evidence="1">Peripheral membrane protein</topology>
        <orientation evidence="1">Cytoplasmic side</orientation>
    </subcellularLocation>
</comment>
<dbReference type="Gene3D" id="2.30.30.30">
    <property type="match status" value="1"/>
</dbReference>
<dbReference type="SMART" id="SM01376">
    <property type="entry name" value="eIF-5a"/>
    <property type="match status" value="1"/>
</dbReference>
<gene>
    <name evidence="7" type="primary">EIF5A_2</name>
    <name evidence="7" type="ORF">GOODEAATRI_008423</name>
</gene>
<dbReference type="InterPro" id="IPR048670">
    <property type="entry name" value="IF5A-like_N"/>
</dbReference>
<accession>A0ABV0PM24</accession>
<dbReference type="InterPro" id="IPR001884">
    <property type="entry name" value="IF5A-like"/>
</dbReference>
<dbReference type="EMBL" id="JAHRIO010080412">
    <property type="protein sequence ID" value="MEQ2184483.1"/>
    <property type="molecule type" value="Genomic_DNA"/>
</dbReference>
<evidence type="ECO:0000259" key="6">
    <source>
        <dbReference type="SMART" id="SM01376"/>
    </source>
</evidence>
<protein>
    <submittedName>
        <fullName evidence="7">Eukaryotic translation initiation factor 5A-1</fullName>
    </submittedName>
</protein>
<keyword evidence="7" id="KW-0396">Initiation factor</keyword>
<comment type="similarity">
    <text evidence="2">Belongs to the eIF-5A family.</text>
</comment>
<dbReference type="InterPro" id="IPR014722">
    <property type="entry name" value="Rib_uL2_dom2"/>
</dbReference>
<evidence type="ECO:0000256" key="2">
    <source>
        <dbReference type="ARBA" id="ARBA00006016"/>
    </source>
</evidence>
<dbReference type="InterPro" id="IPR008991">
    <property type="entry name" value="Translation_prot_SH3-like_sf"/>
</dbReference>
<name>A0ABV0PM24_9TELE</name>
<dbReference type="SUPFAM" id="SSF50104">
    <property type="entry name" value="Translation proteins SH3-like domain"/>
    <property type="match status" value="1"/>
</dbReference>
<dbReference type="GO" id="GO:0003743">
    <property type="term" value="F:translation initiation factor activity"/>
    <property type="evidence" value="ECO:0007669"/>
    <property type="project" value="UniProtKB-KW"/>
</dbReference>
<dbReference type="Proteomes" id="UP001476798">
    <property type="component" value="Unassembled WGS sequence"/>
</dbReference>
<dbReference type="Gene3D" id="2.40.50.140">
    <property type="entry name" value="Nucleic acid-binding proteins"/>
    <property type="match status" value="1"/>
</dbReference>
<comment type="caution">
    <text evidence="7">The sequence shown here is derived from an EMBL/GenBank/DDBJ whole genome shotgun (WGS) entry which is preliminary data.</text>
</comment>
<dbReference type="Pfam" id="PF21485">
    <property type="entry name" value="IF5A-like_N"/>
    <property type="match status" value="1"/>
</dbReference>
<organism evidence="7 8">
    <name type="scientific">Goodea atripinnis</name>
    <dbReference type="NCBI Taxonomy" id="208336"/>
    <lineage>
        <taxon>Eukaryota</taxon>
        <taxon>Metazoa</taxon>
        <taxon>Chordata</taxon>
        <taxon>Craniata</taxon>
        <taxon>Vertebrata</taxon>
        <taxon>Euteleostomi</taxon>
        <taxon>Actinopterygii</taxon>
        <taxon>Neopterygii</taxon>
        <taxon>Teleostei</taxon>
        <taxon>Neoteleostei</taxon>
        <taxon>Acanthomorphata</taxon>
        <taxon>Ovalentaria</taxon>
        <taxon>Atherinomorphae</taxon>
        <taxon>Cyprinodontiformes</taxon>
        <taxon>Goodeidae</taxon>
        <taxon>Goodea</taxon>
    </lineage>
</organism>
<dbReference type="InterPro" id="IPR020189">
    <property type="entry name" value="IF5A_C"/>
</dbReference>
<dbReference type="InterPro" id="IPR019769">
    <property type="entry name" value="Trans_elong_IF5A_hypusine_site"/>
</dbReference>
<dbReference type="NCBIfam" id="TIGR00037">
    <property type="entry name" value="eIF_5A"/>
    <property type="match status" value="1"/>
</dbReference>
<feature type="non-terminal residue" evidence="7">
    <location>
        <position position="1"/>
    </location>
</feature>
<dbReference type="InterPro" id="IPR012340">
    <property type="entry name" value="NA-bd_OB-fold"/>
</dbReference>
<dbReference type="Pfam" id="PF01287">
    <property type="entry name" value="eIF-5a"/>
    <property type="match status" value="1"/>
</dbReference>